<dbReference type="EMBL" id="UZAH01025770">
    <property type="protein sequence ID" value="VDO70243.1"/>
    <property type="molecule type" value="Genomic_DNA"/>
</dbReference>
<accession>A0A3P7YZ40</accession>
<proteinExistence type="predicted"/>
<name>A0A3P7YZ40_HELPZ</name>
<keyword evidence="2" id="KW-1185">Reference proteome</keyword>
<dbReference type="WBParaSite" id="HPBE_0000692501-mRNA-1">
    <property type="protein sequence ID" value="HPBE_0000692501-mRNA-1"/>
    <property type="gene ID" value="HPBE_0000692501"/>
</dbReference>
<evidence type="ECO:0000313" key="3">
    <source>
        <dbReference type="WBParaSite" id="HPBE_0000692501-mRNA-1"/>
    </source>
</evidence>
<evidence type="ECO:0000313" key="1">
    <source>
        <dbReference type="EMBL" id="VDO70243.1"/>
    </source>
</evidence>
<dbReference type="OrthoDB" id="5820520at2759"/>
<reference evidence="3" key="2">
    <citation type="submission" date="2019-09" db="UniProtKB">
        <authorList>
            <consortium name="WormBaseParasite"/>
        </authorList>
    </citation>
    <scope>IDENTIFICATION</scope>
</reference>
<evidence type="ECO:0000313" key="2">
    <source>
        <dbReference type="Proteomes" id="UP000050761"/>
    </source>
</evidence>
<dbReference type="Proteomes" id="UP000050761">
    <property type="component" value="Unassembled WGS sequence"/>
</dbReference>
<gene>
    <name evidence="1" type="ORF">HPBE_LOCUS6926</name>
</gene>
<organism evidence="1">
    <name type="scientific">Heligmosomoides polygyrus</name>
    <name type="common">Parasitic roundworm</name>
    <dbReference type="NCBI Taxonomy" id="6339"/>
    <lineage>
        <taxon>Eukaryota</taxon>
        <taxon>Metazoa</taxon>
        <taxon>Ecdysozoa</taxon>
        <taxon>Nematoda</taxon>
        <taxon>Chromadorea</taxon>
        <taxon>Rhabditida</taxon>
        <taxon>Rhabditina</taxon>
        <taxon>Rhabditomorpha</taxon>
        <taxon>Strongyloidea</taxon>
        <taxon>Heligmosomidae</taxon>
        <taxon>Heligmosomoides</taxon>
    </lineage>
</organism>
<reference evidence="1 2" key="1">
    <citation type="submission" date="2018-11" db="EMBL/GenBank/DDBJ databases">
        <authorList>
            <consortium name="Pathogen Informatics"/>
        </authorList>
    </citation>
    <scope>NUCLEOTIDE SEQUENCE [LARGE SCALE GENOMIC DNA]</scope>
</reference>
<protein>
    <submittedName>
        <fullName evidence="3">BTB domain-containing protein</fullName>
    </submittedName>
</protein>
<sequence>MIGQDYYRLARADSAETIPGFFEEGITLHEMEKLKVTSHGEQMIAMLNYFYANSQLSRKERIILRDFIHKKLVWPHPFCTLLYSETIEEDKDNGVVLRVKRFIELNITTWSIRLLKTAECLRKVPRFTWAKFYAK</sequence>
<dbReference type="AlphaFoldDB" id="A0A3P7YZ40"/>